<protein>
    <submittedName>
        <fullName evidence="1">Uncharacterized protein</fullName>
    </submittedName>
</protein>
<organism evidence="1 2">
    <name type="scientific">Streptomyces venezuelae</name>
    <dbReference type="NCBI Taxonomy" id="54571"/>
    <lineage>
        <taxon>Bacteria</taxon>
        <taxon>Bacillati</taxon>
        <taxon>Actinomycetota</taxon>
        <taxon>Actinomycetes</taxon>
        <taxon>Kitasatosporales</taxon>
        <taxon>Streptomycetaceae</taxon>
        <taxon>Streptomyces</taxon>
    </lineage>
</organism>
<dbReference type="Proteomes" id="UP000325211">
    <property type="component" value="Chromosome"/>
</dbReference>
<name>A0A5P2DE23_STRVZ</name>
<sequence>MFSDDPADWIEYDKRQFRQILGRLTLVITGTLDPHLARYPRASSSCPAAGKSSARSAGA</sequence>
<proteinExistence type="predicted"/>
<evidence type="ECO:0000313" key="2">
    <source>
        <dbReference type="Proteomes" id="UP000325211"/>
    </source>
</evidence>
<evidence type="ECO:0000313" key="1">
    <source>
        <dbReference type="EMBL" id="QES52810.1"/>
    </source>
</evidence>
<dbReference type="OrthoDB" id="3297408at2"/>
<dbReference type="EMBL" id="CP029190">
    <property type="protein sequence ID" value="QES52810.1"/>
    <property type="molecule type" value="Genomic_DNA"/>
</dbReference>
<gene>
    <name evidence="1" type="ORF">DEJ50_32185</name>
</gene>
<reference evidence="1 2" key="1">
    <citation type="submission" date="2018-05" db="EMBL/GenBank/DDBJ databases">
        <title>Streptomyces venezuelae.</title>
        <authorList>
            <person name="Kim W."/>
            <person name="Lee N."/>
            <person name="Cho B.-K."/>
        </authorList>
    </citation>
    <scope>NUCLEOTIDE SEQUENCE [LARGE SCALE GENOMIC DNA]</scope>
    <source>
        <strain evidence="1 2">ATCC 21782</strain>
    </source>
</reference>
<accession>A0A5P2DE23</accession>
<dbReference type="AlphaFoldDB" id="A0A5P2DE23"/>